<dbReference type="EC" id="1.1.1.-" evidence="3"/>
<protein>
    <submittedName>
        <fullName evidence="3">Oxidoreductase, short-chain dehydrogenase/reductase family</fullName>
        <ecNumber evidence="3">1.1.1.-</ecNumber>
    </submittedName>
</protein>
<organism evidence="3">
    <name type="scientific">hydrothermal vent metagenome</name>
    <dbReference type="NCBI Taxonomy" id="652676"/>
    <lineage>
        <taxon>unclassified sequences</taxon>
        <taxon>metagenomes</taxon>
        <taxon>ecological metagenomes</taxon>
    </lineage>
</organism>
<keyword evidence="2 3" id="KW-0560">Oxidoreductase</keyword>
<comment type="similarity">
    <text evidence="1">Belongs to the short-chain dehydrogenases/reductases (SDR) family.</text>
</comment>
<dbReference type="InterPro" id="IPR002347">
    <property type="entry name" value="SDR_fam"/>
</dbReference>
<dbReference type="PROSITE" id="PS00061">
    <property type="entry name" value="ADH_SHORT"/>
    <property type="match status" value="1"/>
</dbReference>
<dbReference type="GO" id="GO:0016491">
    <property type="term" value="F:oxidoreductase activity"/>
    <property type="evidence" value="ECO:0007669"/>
    <property type="project" value="UniProtKB-KW"/>
</dbReference>
<dbReference type="Gene3D" id="3.40.50.720">
    <property type="entry name" value="NAD(P)-binding Rossmann-like Domain"/>
    <property type="match status" value="1"/>
</dbReference>
<proteinExistence type="inferred from homology"/>
<evidence type="ECO:0000313" key="3">
    <source>
        <dbReference type="EMBL" id="CUV10453.1"/>
    </source>
</evidence>
<reference evidence="3" key="1">
    <citation type="submission" date="2015-10" db="EMBL/GenBank/DDBJ databases">
        <authorList>
            <person name="Gilbert D.G."/>
        </authorList>
    </citation>
    <scope>NUCLEOTIDE SEQUENCE</scope>
</reference>
<dbReference type="PANTHER" id="PTHR44196:SF1">
    <property type="entry name" value="DEHYDROGENASE_REDUCTASE SDR FAMILY MEMBER 7B"/>
    <property type="match status" value="1"/>
</dbReference>
<dbReference type="InterPro" id="IPR036291">
    <property type="entry name" value="NAD(P)-bd_dom_sf"/>
</dbReference>
<dbReference type="GO" id="GO:0016020">
    <property type="term" value="C:membrane"/>
    <property type="evidence" value="ECO:0007669"/>
    <property type="project" value="TreeGrafter"/>
</dbReference>
<evidence type="ECO:0000256" key="2">
    <source>
        <dbReference type="ARBA" id="ARBA00023002"/>
    </source>
</evidence>
<evidence type="ECO:0000256" key="1">
    <source>
        <dbReference type="ARBA" id="ARBA00006484"/>
    </source>
</evidence>
<accession>A0A160VIB6</accession>
<dbReference type="PRINTS" id="PR00081">
    <property type="entry name" value="GDHRDH"/>
</dbReference>
<dbReference type="PRINTS" id="PR00080">
    <property type="entry name" value="SDRFAMILY"/>
</dbReference>
<dbReference type="SUPFAM" id="SSF51735">
    <property type="entry name" value="NAD(P)-binding Rossmann-fold domains"/>
    <property type="match status" value="1"/>
</dbReference>
<gene>
    <name evidence="3" type="ORF">MGWOODY_Mmi491</name>
</gene>
<dbReference type="EMBL" id="FAXC01000419">
    <property type="protein sequence ID" value="CUV10453.1"/>
    <property type="molecule type" value="Genomic_DNA"/>
</dbReference>
<dbReference type="AlphaFoldDB" id="A0A160VIB6"/>
<sequence length="247" mass="26936">MNEKVFITGASSGIGAALATEYAKRGATLGISARRSEKLQSIAQQCKESGAADVFTYTLDVTDQDSSADTAKEFIAAANGIDIVIANAGVAYSDKISSGEATQINKVFSTNVLGVTNSIIPFVPTMKENLSGKIVIISSIASFRPIAFHGGYSASKSAVRMLADSWRMALKKYKIQLTTICPGFIVSEMTNENKFPMPFLLETEDAARKIVKAIDNGKKTYILPWQVKMILYATRWLPTPLYYKIFF</sequence>
<dbReference type="InterPro" id="IPR020904">
    <property type="entry name" value="Sc_DH/Rdtase_CS"/>
</dbReference>
<name>A0A160VIB6_9ZZZZ</name>
<dbReference type="Pfam" id="PF00106">
    <property type="entry name" value="adh_short"/>
    <property type="match status" value="1"/>
</dbReference>
<dbReference type="PANTHER" id="PTHR44196">
    <property type="entry name" value="DEHYDROGENASE/REDUCTASE SDR FAMILY MEMBER 7B"/>
    <property type="match status" value="1"/>
</dbReference>